<evidence type="ECO:0000256" key="2">
    <source>
        <dbReference type="ARBA" id="ARBA00022679"/>
    </source>
</evidence>
<dbReference type="PRINTS" id="PR00105">
    <property type="entry name" value="C5METTRFRASE"/>
</dbReference>
<organism evidence="9 10">
    <name type="scientific">Phocaeicola plebeius</name>
    <dbReference type="NCBI Taxonomy" id="310297"/>
    <lineage>
        <taxon>Bacteria</taxon>
        <taxon>Pseudomonadati</taxon>
        <taxon>Bacteroidota</taxon>
        <taxon>Bacteroidia</taxon>
        <taxon>Bacteroidales</taxon>
        <taxon>Bacteroidaceae</taxon>
        <taxon>Phocaeicola</taxon>
    </lineage>
</organism>
<evidence type="ECO:0000256" key="8">
    <source>
        <dbReference type="RuleBase" id="RU000417"/>
    </source>
</evidence>
<dbReference type="Pfam" id="PF00145">
    <property type="entry name" value="DNA_methylase"/>
    <property type="match status" value="1"/>
</dbReference>
<gene>
    <name evidence="9" type="primary">dcm</name>
    <name evidence="9" type="ORF">DXD04_07040</name>
</gene>
<evidence type="ECO:0000256" key="3">
    <source>
        <dbReference type="ARBA" id="ARBA00022691"/>
    </source>
</evidence>
<dbReference type="AlphaFoldDB" id="A0A3E4N2M2"/>
<keyword evidence="10" id="KW-1185">Reference proteome</keyword>
<keyword evidence="4" id="KW-0680">Restriction system</keyword>
<comment type="similarity">
    <text evidence="6 7">Belongs to the class I-like SAM-binding methyltransferase superfamily. C5-methyltransferase family.</text>
</comment>
<sequence>MESKKEIIRVFEGFAGYGGASYAMKRVNKLSRKIRFQVVGYSEICQSAIDLYNANHKQRNGKLLKNWGDITKIKEIELPDFDMFTGGFPCQPFSTAGSRNGELDPRGSLFADIVRICREKRPKYLFLENVVSLCRGKCKPTYDAILDIFDVIGYDVRTVILNSADYGIPQSRQRLWFFGKRKDSGSLPDDFSMTPKIVPLKHFIEEFLDEHPNEELYRTQLQIDHIKDIHGKPQDYFHVAERLCYDYYNRKIRTDRICMTITPPNHNVVRIVEPPVNGMDRFRKLSIDEHFRLMGFKITDKYREIHYPEHLTYRELGERAGNGWEINLVTILLKHIFNQL</sequence>
<evidence type="ECO:0000256" key="1">
    <source>
        <dbReference type="ARBA" id="ARBA00022603"/>
    </source>
</evidence>
<dbReference type="InterPro" id="IPR029063">
    <property type="entry name" value="SAM-dependent_MTases_sf"/>
</dbReference>
<dbReference type="EMBL" id="QSQT01000011">
    <property type="protein sequence ID" value="RGK56262.1"/>
    <property type="molecule type" value="Genomic_DNA"/>
</dbReference>
<dbReference type="Proteomes" id="UP000260862">
    <property type="component" value="Unassembled WGS sequence"/>
</dbReference>
<dbReference type="EC" id="2.1.1.37" evidence="8"/>
<evidence type="ECO:0000256" key="7">
    <source>
        <dbReference type="RuleBase" id="RU000416"/>
    </source>
</evidence>
<dbReference type="SUPFAM" id="SSF53335">
    <property type="entry name" value="S-adenosyl-L-methionine-dependent methyltransferases"/>
    <property type="match status" value="1"/>
</dbReference>
<keyword evidence="2 6" id="KW-0808">Transferase</keyword>
<dbReference type="PANTHER" id="PTHR46098:SF1">
    <property type="entry name" value="TRNA (CYTOSINE(38)-C(5))-METHYLTRANSFERASE"/>
    <property type="match status" value="1"/>
</dbReference>
<comment type="catalytic activity">
    <reaction evidence="5 8">
        <text>a 2'-deoxycytidine in DNA + S-adenosyl-L-methionine = a 5-methyl-2'-deoxycytidine in DNA + S-adenosyl-L-homocysteine + H(+)</text>
        <dbReference type="Rhea" id="RHEA:13681"/>
        <dbReference type="Rhea" id="RHEA-COMP:11369"/>
        <dbReference type="Rhea" id="RHEA-COMP:11370"/>
        <dbReference type="ChEBI" id="CHEBI:15378"/>
        <dbReference type="ChEBI" id="CHEBI:57856"/>
        <dbReference type="ChEBI" id="CHEBI:59789"/>
        <dbReference type="ChEBI" id="CHEBI:85452"/>
        <dbReference type="ChEBI" id="CHEBI:85454"/>
        <dbReference type="EC" id="2.1.1.37"/>
    </reaction>
</comment>
<evidence type="ECO:0000313" key="10">
    <source>
        <dbReference type="Proteomes" id="UP000260862"/>
    </source>
</evidence>
<dbReference type="GO" id="GO:0009307">
    <property type="term" value="P:DNA restriction-modification system"/>
    <property type="evidence" value="ECO:0007669"/>
    <property type="project" value="UniProtKB-KW"/>
</dbReference>
<comment type="caution">
    <text evidence="9">The sequence shown here is derived from an EMBL/GenBank/DDBJ whole genome shotgun (WGS) entry which is preliminary data.</text>
</comment>
<dbReference type="Gene3D" id="3.40.50.150">
    <property type="entry name" value="Vaccinia Virus protein VP39"/>
    <property type="match status" value="1"/>
</dbReference>
<dbReference type="PANTHER" id="PTHR46098">
    <property type="entry name" value="TRNA (CYTOSINE(38)-C(5))-METHYLTRANSFERASE"/>
    <property type="match status" value="1"/>
</dbReference>
<reference evidence="9 10" key="1">
    <citation type="submission" date="2018-08" db="EMBL/GenBank/DDBJ databases">
        <title>A genome reference for cultivated species of the human gut microbiota.</title>
        <authorList>
            <person name="Zou Y."/>
            <person name="Xue W."/>
            <person name="Luo G."/>
        </authorList>
    </citation>
    <scope>NUCLEOTIDE SEQUENCE [LARGE SCALE GENOMIC DNA]</scope>
    <source>
        <strain evidence="9 10">TF10-3AC</strain>
    </source>
</reference>
<dbReference type="NCBIfam" id="TIGR00675">
    <property type="entry name" value="dcm"/>
    <property type="match status" value="1"/>
</dbReference>
<dbReference type="InterPro" id="IPR001525">
    <property type="entry name" value="C5_MeTfrase"/>
</dbReference>
<dbReference type="RefSeq" id="WP_117672108.1">
    <property type="nucleotide sequence ID" value="NZ_CABOGR010000011.1"/>
</dbReference>
<evidence type="ECO:0000256" key="5">
    <source>
        <dbReference type="ARBA" id="ARBA00047422"/>
    </source>
</evidence>
<dbReference type="InterPro" id="IPR050750">
    <property type="entry name" value="C5-MTase"/>
</dbReference>
<dbReference type="GO" id="GO:0003886">
    <property type="term" value="F:DNA (cytosine-5-)-methyltransferase activity"/>
    <property type="evidence" value="ECO:0007669"/>
    <property type="project" value="UniProtKB-EC"/>
</dbReference>
<dbReference type="GO" id="GO:0032259">
    <property type="term" value="P:methylation"/>
    <property type="evidence" value="ECO:0007669"/>
    <property type="project" value="UniProtKB-KW"/>
</dbReference>
<evidence type="ECO:0000256" key="6">
    <source>
        <dbReference type="PROSITE-ProRule" id="PRU01016"/>
    </source>
</evidence>
<feature type="active site" evidence="6">
    <location>
        <position position="90"/>
    </location>
</feature>
<keyword evidence="3 6" id="KW-0949">S-adenosyl-L-methionine</keyword>
<keyword evidence="1 6" id="KW-0489">Methyltransferase</keyword>
<dbReference type="PROSITE" id="PS00094">
    <property type="entry name" value="C5_MTASE_1"/>
    <property type="match status" value="1"/>
</dbReference>
<dbReference type="InterPro" id="IPR018117">
    <property type="entry name" value="C5_DNA_meth_AS"/>
</dbReference>
<evidence type="ECO:0000256" key="4">
    <source>
        <dbReference type="ARBA" id="ARBA00022747"/>
    </source>
</evidence>
<accession>A0A3E4N2M2</accession>
<name>A0A3E4N2M2_9BACT</name>
<evidence type="ECO:0000313" key="9">
    <source>
        <dbReference type="EMBL" id="RGK56262.1"/>
    </source>
</evidence>
<protein>
    <recommendedName>
        <fullName evidence="8">Cytosine-specific methyltransferase</fullName>
        <ecNumber evidence="8">2.1.1.37</ecNumber>
    </recommendedName>
</protein>
<proteinExistence type="inferred from homology"/>
<dbReference type="PROSITE" id="PS51679">
    <property type="entry name" value="SAM_MT_C5"/>
    <property type="match status" value="1"/>
</dbReference>